<evidence type="ECO:0000313" key="2">
    <source>
        <dbReference type="Proteomes" id="UP000814033"/>
    </source>
</evidence>
<evidence type="ECO:0000313" key="1">
    <source>
        <dbReference type="EMBL" id="KAI0049264.1"/>
    </source>
</evidence>
<accession>A0ACB8RYG0</accession>
<name>A0ACB8RYG0_9AGAM</name>
<organism evidence="1 2">
    <name type="scientific">Auriscalpium vulgare</name>
    <dbReference type="NCBI Taxonomy" id="40419"/>
    <lineage>
        <taxon>Eukaryota</taxon>
        <taxon>Fungi</taxon>
        <taxon>Dikarya</taxon>
        <taxon>Basidiomycota</taxon>
        <taxon>Agaricomycotina</taxon>
        <taxon>Agaricomycetes</taxon>
        <taxon>Russulales</taxon>
        <taxon>Auriscalpiaceae</taxon>
        <taxon>Auriscalpium</taxon>
    </lineage>
</organism>
<reference evidence="1" key="1">
    <citation type="submission" date="2021-02" db="EMBL/GenBank/DDBJ databases">
        <authorList>
            <consortium name="DOE Joint Genome Institute"/>
            <person name="Ahrendt S."/>
            <person name="Looney B.P."/>
            <person name="Miyauchi S."/>
            <person name="Morin E."/>
            <person name="Drula E."/>
            <person name="Courty P.E."/>
            <person name="Chicoki N."/>
            <person name="Fauchery L."/>
            <person name="Kohler A."/>
            <person name="Kuo A."/>
            <person name="Labutti K."/>
            <person name="Pangilinan J."/>
            <person name="Lipzen A."/>
            <person name="Riley R."/>
            <person name="Andreopoulos W."/>
            <person name="He G."/>
            <person name="Johnson J."/>
            <person name="Barry K.W."/>
            <person name="Grigoriev I.V."/>
            <person name="Nagy L."/>
            <person name="Hibbett D."/>
            <person name="Henrissat B."/>
            <person name="Matheny P.B."/>
            <person name="Labbe J."/>
            <person name="Martin F."/>
        </authorList>
    </citation>
    <scope>NUCLEOTIDE SEQUENCE</scope>
    <source>
        <strain evidence="1">FP105234-sp</strain>
    </source>
</reference>
<protein>
    <submittedName>
        <fullName evidence="1">BSP-domain-containing protein</fullName>
    </submittedName>
</protein>
<comment type="caution">
    <text evidence="1">The sequence shown here is derived from an EMBL/GenBank/DDBJ whole genome shotgun (WGS) entry which is preliminary data.</text>
</comment>
<proteinExistence type="predicted"/>
<gene>
    <name evidence="1" type="ORF">FA95DRAFT_1557065</name>
</gene>
<dbReference type="Proteomes" id="UP000814033">
    <property type="component" value="Unassembled WGS sequence"/>
</dbReference>
<keyword evidence="2" id="KW-1185">Reference proteome</keyword>
<dbReference type="EMBL" id="MU275875">
    <property type="protein sequence ID" value="KAI0049264.1"/>
    <property type="molecule type" value="Genomic_DNA"/>
</dbReference>
<reference evidence="1" key="2">
    <citation type="journal article" date="2022" name="New Phytol.">
        <title>Evolutionary transition to the ectomycorrhizal habit in the genomes of a hyperdiverse lineage of mushroom-forming fungi.</title>
        <authorList>
            <person name="Looney B."/>
            <person name="Miyauchi S."/>
            <person name="Morin E."/>
            <person name="Drula E."/>
            <person name="Courty P.E."/>
            <person name="Kohler A."/>
            <person name="Kuo A."/>
            <person name="LaButti K."/>
            <person name="Pangilinan J."/>
            <person name="Lipzen A."/>
            <person name="Riley R."/>
            <person name="Andreopoulos W."/>
            <person name="He G."/>
            <person name="Johnson J."/>
            <person name="Nolan M."/>
            <person name="Tritt A."/>
            <person name="Barry K.W."/>
            <person name="Grigoriev I.V."/>
            <person name="Nagy L.G."/>
            <person name="Hibbett D."/>
            <person name="Henrissat B."/>
            <person name="Matheny P.B."/>
            <person name="Labbe J."/>
            <person name="Martin F.M."/>
        </authorList>
    </citation>
    <scope>NUCLEOTIDE SEQUENCE</scope>
    <source>
        <strain evidence="1">FP105234-sp</strain>
    </source>
</reference>
<sequence>MRDAVIATLQWLYVTTEKAPAKLESILLVLRDMDGVAYTTGSATEKEIHFSCQHIVNSSARAADEIRGVLTHEVVHCFQYNALNTCPGGLIEGIADWVRLRAGFVPPHWRPTGGDRWDAGYQTTGYFLHWLEGRYGEGTVQDINEALKDKQYDEKIFKDATGRKVGKLWKLYCEHLENPSQLPVPVNPSQENPSHEWIVVQDR</sequence>